<gene>
    <name evidence="3" type="primary">SLC7A14</name>
    <name evidence="3" type="ORF">MAMC_01435</name>
</gene>
<evidence type="ECO:0000256" key="1">
    <source>
        <dbReference type="SAM" id="MobiDB-lite"/>
    </source>
</evidence>
<evidence type="ECO:0000313" key="4">
    <source>
        <dbReference type="Proteomes" id="UP000381693"/>
    </source>
</evidence>
<proteinExistence type="predicted"/>
<evidence type="ECO:0000313" key="3">
    <source>
        <dbReference type="EMBL" id="VVM07097.1"/>
    </source>
</evidence>
<dbReference type="EMBL" id="CABFUZ020000146">
    <property type="protein sequence ID" value="VVM07097.1"/>
    <property type="molecule type" value="Genomic_DNA"/>
</dbReference>
<protein>
    <submittedName>
        <fullName evidence="3">Partial solute carrier family 7 (Cationic amino acid transporter), member 14</fullName>
    </submittedName>
</protein>
<accession>A0A5E6MCC6</accession>
<sequence>MESGGGTSGQSPGRPEAPTELHRTLSALDLMLLGVGAIVGAGIFVLTGVAAATA</sequence>
<feature type="transmembrane region" description="Helical" evidence="2">
    <location>
        <begin position="30"/>
        <end position="52"/>
    </location>
</feature>
<feature type="non-terminal residue" evidence="3">
    <location>
        <position position="54"/>
    </location>
</feature>
<dbReference type="AlphaFoldDB" id="A0A5E6MCC6"/>
<reference evidence="3" key="1">
    <citation type="submission" date="2019-09" db="EMBL/GenBank/DDBJ databases">
        <authorList>
            <person name="Cremers G."/>
        </authorList>
    </citation>
    <scope>NUCLEOTIDE SEQUENCE [LARGE SCALE GENOMIC DNA]</scope>
    <source>
        <strain evidence="3">3B</strain>
    </source>
</reference>
<organism evidence="3 4">
    <name type="scientific">Methylacidimicrobium cyclopophantes</name>
    <dbReference type="NCBI Taxonomy" id="1041766"/>
    <lineage>
        <taxon>Bacteria</taxon>
        <taxon>Pseudomonadati</taxon>
        <taxon>Verrucomicrobiota</taxon>
        <taxon>Methylacidimicrobium</taxon>
    </lineage>
</organism>
<comment type="caution">
    <text evidence="3">The sequence shown here is derived from an EMBL/GenBank/DDBJ whole genome shotgun (WGS) entry which is preliminary data.</text>
</comment>
<feature type="region of interest" description="Disordered" evidence="1">
    <location>
        <begin position="1"/>
        <end position="20"/>
    </location>
</feature>
<name>A0A5E6MCC6_9BACT</name>
<keyword evidence="2" id="KW-0472">Membrane</keyword>
<dbReference type="Proteomes" id="UP000381693">
    <property type="component" value="Unassembled WGS sequence"/>
</dbReference>
<keyword evidence="4" id="KW-1185">Reference proteome</keyword>
<dbReference type="Gene3D" id="1.20.1740.10">
    <property type="entry name" value="Amino acid/polyamine transporter I"/>
    <property type="match status" value="1"/>
</dbReference>
<keyword evidence="2" id="KW-1133">Transmembrane helix</keyword>
<evidence type="ECO:0000256" key="2">
    <source>
        <dbReference type="SAM" id="Phobius"/>
    </source>
</evidence>
<keyword evidence="2" id="KW-0812">Transmembrane</keyword>